<keyword evidence="6 11" id="KW-0732">Signal</keyword>
<dbReference type="STRING" id="1076937.SAMN04488120_12221"/>
<keyword evidence="7 10" id="KW-0574">Periplasm</keyword>
<dbReference type="PANTHER" id="PTHR46594">
    <property type="entry name" value="P-TYPE CATION-TRANSPORTING ATPASE"/>
    <property type="match status" value="1"/>
</dbReference>
<dbReference type="Gene3D" id="3.30.70.100">
    <property type="match status" value="1"/>
</dbReference>
<keyword evidence="14" id="KW-1185">Reference proteome</keyword>
<dbReference type="NCBIfam" id="TIGR02052">
    <property type="entry name" value="MerP"/>
    <property type="match status" value="1"/>
</dbReference>
<dbReference type="AlphaFoldDB" id="A0A1I2KM69"/>
<keyword evidence="4 10" id="KW-0475">Mercuric resistance</keyword>
<feature type="chain" id="PRO_5011532354" description="Periplasmic mercury ion-binding protein" evidence="11">
    <location>
        <begin position="23"/>
        <end position="97"/>
    </location>
</feature>
<dbReference type="GeneID" id="70691758"/>
<protein>
    <recommendedName>
        <fullName evidence="10">Periplasmic mercury ion-binding protein</fullName>
    </recommendedName>
</protein>
<dbReference type="SUPFAM" id="SSF55008">
    <property type="entry name" value="HMA, heavy metal-associated domain"/>
    <property type="match status" value="1"/>
</dbReference>
<dbReference type="InterPro" id="IPR001802">
    <property type="entry name" value="MerP/CopZ"/>
</dbReference>
<dbReference type="Pfam" id="PF00403">
    <property type="entry name" value="HMA"/>
    <property type="match status" value="1"/>
</dbReference>
<dbReference type="FunFam" id="3.30.70.100:FF:000005">
    <property type="entry name" value="Copper-exporting P-type ATPase A"/>
    <property type="match status" value="1"/>
</dbReference>
<dbReference type="RefSeq" id="WP_053822775.1">
    <property type="nucleotide sequence ID" value="NZ_FOOC01000022.1"/>
</dbReference>
<dbReference type="OrthoDB" id="7205933at2"/>
<comment type="subunit">
    <text evidence="3">Monomer.</text>
</comment>
<dbReference type="InterPro" id="IPR036163">
    <property type="entry name" value="HMA_dom_sf"/>
</dbReference>
<proteinExistence type="inferred from homology"/>
<evidence type="ECO:0000256" key="11">
    <source>
        <dbReference type="SAM" id="SignalP"/>
    </source>
</evidence>
<evidence type="ECO:0000256" key="6">
    <source>
        <dbReference type="ARBA" id="ARBA00022729"/>
    </source>
</evidence>
<accession>A0A1I2KM69</accession>
<dbReference type="PRINTS" id="PR00946">
    <property type="entry name" value="HGSCAVENGER"/>
</dbReference>
<name>A0A1I2KM69_9GAMM</name>
<dbReference type="InterPro" id="IPR006121">
    <property type="entry name" value="HMA_dom"/>
</dbReference>
<keyword evidence="8 10" id="KW-0476">Mercury</keyword>
<dbReference type="PROSITE" id="PS01047">
    <property type="entry name" value="HMA_1"/>
    <property type="match status" value="1"/>
</dbReference>
<dbReference type="InterPro" id="IPR017969">
    <property type="entry name" value="Heavy-metal-associated_CS"/>
</dbReference>
<feature type="signal peptide" evidence="11">
    <location>
        <begin position="1"/>
        <end position="22"/>
    </location>
</feature>
<evidence type="ECO:0000313" key="14">
    <source>
        <dbReference type="Proteomes" id="UP000199771"/>
    </source>
</evidence>
<comment type="subcellular location">
    <subcellularLocation>
        <location evidence="1 10">Periplasm</location>
    </subcellularLocation>
</comment>
<dbReference type="CDD" id="cd00371">
    <property type="entry name" value="HMA"/>
    <property type="match status" value="1"/>
</dbReference>
<evidence type="ECO:0000256" key="7">
    <source>
        <dbReference type="ARBA" id="ARBA00022764"/>
    </source>
</evidence>
<reference evidence="13 14" key="1">
    <citation type="submission" date="2016-10" db="EMBL/GenBank/DDBJ databases">
        <authorList>
            <person name="de Groot N.N."/>
        </authorList>
    </citation>
    <scope>NUCLEOTIDE SEQUENCE [LARGE SCALE GENOMIC DNA]</scope>
    <source>
        <strain evidence="13 14">DSM 23609</strain>
    </source>
</reference>
<comment type="similarity">
    <text evidence="2">Belongs to the MerP family.</text>
</comment>
<evidence type="ECO:0000256" key="3">
    <source>
        <dbReference type="ARBA" id="ARBA00011245"/>
    </source>
</evidence>
<keyword evidence="5 10" id="KW-0479">Metal-binding</keyword>
<evidence type="ECO:0000256" key="1">
    <source>
        <dbReference type="ARBA" id="ARBA00004418"/>
    </source>
</evidence>
<dbReference type="PANTHER" id="PTHR46594:SF4">
    <property type="entry name" value="P-TYPE CATION-TRANSPORTING ATPASE"/>
    <property type="match status" value="1"/>
</dbReference>
<evidence type="ECO:0000259" key="12">
    <source>
        <dbReference type="PROSITE" id="PS50846"/>
    </source>
</evidence>
<sequence>MKRLLGFPMLTLALIVSVPVIAATKTVTLSVPGMNCAACPITVKKALGKVPGVAKTDVNLDKRQATVTFDDARANVEALTRATQDAGYPSTVVGSVK</sequence>
<evidence type="ECO:0000256" key="5">
    <source>
        <dbReference type="ARBA" id="ARBA00022723"/>
    </source>
</evidence>
<comment type="function">
    <text evidence="9 10">Involved in mercury resistance. Acts as a mercury scavenger that specifically binds to a mercuric ion in the periplasm and probably passes it to the cytoplasmic mercuric reductase MerA via the mercuric transport protein MerT.</text>
</comment>
<dbReference type="InterPro" id="IPR011795">
    <property type="entry name" value="MerP"/>
</dbReference>
<evidence type="ECO:0000256" key="10">
    <source>
        <dbReference type="RuleBase" id="RU361212"/>
    </source>
</evidence>
<dbReference type="GO" id="GO:0015097">
    <property type="term" value="F:mercury ion transmembrane transporter activity"/>
    <property type="evidence" value="ECO:0007669"/>
    <property type="project" value="UniProtKB-UniRule"/>
</dbReference>
<dbReference type="GO" id="GO:0042597">
    <property type="term" value="C:periplasmic space"/>
    <property type="evidence" value="ECO:0007669"/>
    <property type="project" value="UniProtKB-SubCell"/>
</dbReference>
<organism evidence="13 14">
    <name type="scientific">Fontimonas thermophila</name>
    <dbReference type="NCBI Taxonomy" id="1076937"/>
    <lineage>
        <taxon>Bacteria</taxon>
        <taxon>Pseudomonadati</taxon>
        <taxon>Pseudomonadota</taxon>
        <taxon>Gammaproteobacteria</taxon>
        <taxon>Nevskiales</taxon>
        <taxon>Nevskiaceae</taxon>
        <taxon>Fontimonas</taxon>
    </lineage>
</organism>
<evidence type="ECO:0000256" key="9">
    <source>
        <dbReference type="ARBA" id="ARBA00045344"/>
    </source>
</evidence>
<feature type="domain" description="HMA" evidence="12">
    <location>
        <begin position="25"/>
        <end position="91"/>
    </location>
</feature>
<gene>
    <name evidence="10" type="primary">merP</name>
    <name evidence="13" type="ORF">SAMN04488120_12221</name>
</gene>
<dbReference type="GO" id="GO:0045340">
    <property type="term" value="F:mercury ion binding"/>
    <property type="evidence" value="ECO:0007669"/>
    <property type="project" value="UniProtKB-UniRule"/>
</dbReference>
<evidence type="ECO:0000313" key="13">
    <source>
        <dbReference type="EMBL" id="SFF67458.1"/>
    </source>
</evidence>
<evidence type="ECO:0000256" key="2">
    <source>
        <dbReference type="ARBA" id="ARBA00005938"/>
    </source>
</evidence>
<evidence type="ECO:0000256" key="8">
    <source>
        <dbReference type="ARBA" id="ARBA00022914"/>
    </source>
</evidence>
<dbReference type="EMBL" id="FOOC01000022">
    <property type="protein sequence ID" value="SFF67458.1"/>
    <property type="molecule type" value="Genomic_DNA"/>
</dbReference>
<dbReference type="Proteomes" id="UP000199771">
    <property type="component" value="Unassembled WGS sequence"/>
</dbReference>
<evidence type="ECO:0000256" key="4">
    <source>
        <dbReference type="ARBA" id="ARBA00022466"/>
    </source>
</evidence>
<dbReference type="PROSITE" id="PS50846">
    <property type="entry name" value="HMA_2"/>
    <property type="match status" value="1"/>
</dbReference>